<name>A0A0V0RC22_9BILA</name>
<protein>
    <submittedName>
        <fullName evidence="1">Uncharacterized protein</fullName>
    </submittedName>
</protein>
<comment type="caution">
    <text evidence="1">The sequence shown here is derived from an EMBL/GenBank/DDBJ whole genome shotgun (WGS) entry which is preliminary data.</text>
</comment>
<organism evidence="1 2">
    <name type="scientific">Trichinella nelsoni</name>
    <dbReference type="NCBI Taxonomy" id="6336"/>
    <lineage>
        <taxon>Eukaryota</taxon>
        <taxon>Metazoa</taxon>
        <taxon>Ecdysozoa</taxon>
        <taxon>Nematoda</taxon>
        <taxon>Enoplea</taxon>
        <taxon>Dorylaimia</taxon>
        <taxon>Trichinellida</taxon>
        <taxon>Trichinellidae</taxon>
        <taxon>Trichinella</taxon>
    </lineage>
</organism>
<proteinExistence type="predicted"/>
<dbReference type="EMBL" id="JYDL01000870">
    <property type="protein sequence ID" value="KRX12068.1"/>
    <property type="molecule type" value="Genomic_DNA"/>
</dbReference>
<evidence type="ECO:0000313" key="2">
    <source>
        <dbReference type="Proteomes" id="UP000054630"/>
    </source>
</evidence>
<dbReference type="AlphaFoldDB" id="A0A0V0RC22"/>
<keyword evidence="2" id="KW-1185">Reference proteome</keyword>
<evidence type="ECO:0000313" key="1">
    <source>
        <dbReference type="EMBL" id="KRX12068.1"/>
    </source>
</evidence>
<dbReference type="Proteomes" id="UP000054630">
    <property type="component" value="Unassembled WGS sequence"/>
</dbReference>
<sequence>MVRLFVLLACQVTAPSNVKRSRYVATEVGYL</sequence>
<reference evidence="1 2" key="1">
    <citation type="submission" date="2015-01" db="EMBL/GenBank/DDBJ databases">
        <title>Evolution of Trichinella species and genotypes.</title>
        <authorList>
            <person name="Korhonen P.K."/>
            <person name="Edoardo P."/>
            <person name="Giuseppe L.R."/>
            <person name="Gasser R.B."/>
        </authorList>
    </citation>
    <scope>NUCLEOTIDE SEQUENCE [LARGE SCALE GENOMIC DNA]</scope>
    <source>
        <strain evidence="1">ISS37</strain>
    </source>
</reference>
<accession>A0A0V0RC22</accession>
<gene>
    <name evidence="1" type="ORF">T07_437</name>
</gene>